<keyword evidence="1" id="KW-0472">Membrane</keyword>
<protein>
    <submittedName>
        <fullName evidence="2">Multidrug resistance protein</fullName>
    </submittedName>
</protein>
<organism evidence="2">
    <name type="scientific">mine drainage metagenome</name>
    <dbReference type="NCBI Taxonomy" id="410659"/>
    <lineage>
        <taxon>unclassified sequences</taxon>
        <taxon>metagenomes</taxon>
        <taxon>ecological metagenomes</taxon>
    </lineage>
</organism>
<feature type="non-terminal residue" evidence="2">
    <location>
        <position position="449"/>
    </location>
</feature>
<reference evidence="2" key="1">
    <citation type="submission" date="2013-08" db="EMBL/GenBank/DDBJ databases">
        <authorList>
            <person name="Mendez C."/>
            <person name="Richter M."/>
            <person name="Ferrer M."/>
            <person name="Sanchez J."/>
        </authorList>
    </citation>
    <scope>NUCLEOTIDE SEQUENCE</scope>
</reference>
<name>T0ZS83_9ZZZZ</name>
<evidence type="ECO:0000256" key="1">
    <source>
        <dbReference type="SAM" id="Phobius"/>
    </source>
</evidence>
<gene>
    <name evidence="2" type="ORF">B2A_08412</name>
</gene>
<reference evidence="2" key="2">
    <citation type="journal article" date="2014" name="ISME J.">
        <title>Microbial stratification in low pH oxic and suboxic macroscopic growths along an acid mine drainage.</title>
        <authorList>
            <person name="Mendez-Garcia C."/>
            <person name="Mesa V."/>
            <person name="Sprenger R.R."/>
            <person name="Richter M."/>
            <person name="Diez M.S."/>
            <person name="Solano J."/>
            <person name="Bargiela R."/>
            <person name="Golyshina O.V."/>
            <person name="Manteca A."/>
            <person name="Ramos J.L."/>
            <person name="Gallego J.R."/>
            <person name="Llorente I."/>
            <person name="Martins Dos Santos V.A."/>
            <person name="Jensen O.N."/>
            <person name="Pelaez A.I."/>
            <person name="Sanchez J."/>
            <person name="Ferrer M."/>
        </authorList>
    </citation>
    <scope>NUCLEOTIDE SEQUENCE</scope>
</reference>
<sequence length="449" mass="47796">MRFTDLFIRRPVLATALNLIILLLGLRAWTAMTVEEYPQVTSTLITVTTAYPGADPATVQGFVTARLEQAIAQAPGIDYMTAVSAQGLSTETVYMKLNYNPNAAVAQILSKVQQVQNQLPPGTLSPVINETVGDQTALIYLSFYSKTLNEQEVNDYVLRVAQPMIQGEPGVGEAQIVPAGTGPSGNSYVLRVWLDPNRLAALNLSPADVVQALASNNYISTVGRTKSANISQTITAATSLDNVQAFKRLVVAQHGQTLIRLSDVGRVTLGAQNYNQAVYYNGTPAVFIGVFPSPGANSLTVAHGVHQAFARMKHSLPPGMRVAIPYDGSHFIVESVHEVMVTIAITLGIVVIVIFLFLGSMRSLMIPAVAIPLSIIGAGIFMSAAGYSINLLTLLAVVLAIGLVVDDAIIVVENIHRLMEEGHSGREAAILGARELAAPIVVMTTTLAA</sequence>
<dbReference type="Gene3D" id="3.30.2090.10">
    <property type="entry name" value="Multidrug efflux transporter AcrB TolC docking domain, DN and DC subdomains"/>
    <property type="match status" value="1"/>
</dbReference>
<dbReference type="InterPro" id="IPR027463">
    <property type="entry name" value="AcrB_DN_DC_subdom"/>
</dbReference>
<feature type="transmembrane region" description="Helical" evidence="1">
    <location>
        <begin position="391"/>
        <end position="412"/>
    </location>
</feature>
<dbReference type="SUPFAM" id="SSF82693">
    <property type="entry name" value="Multidrug efflux transporter AcrB pore domain, PN1, PN2, PC1 and PC2 subdomains"/>
    <property type="match status" value="2"/>
</dbReference>
<feature type="transmembrane region" description="Helical" evidence="1">
    <location>
        <begin position="339"/>
        <end position="358"/>
    </location>
</feature>
<evidence type="ECO:0000313" key="2">
    <source>
        <dbReference type="EMBL" id="EQD47528.1"/>
    </source>
</evidence>
<dbReference type="Gene3D" id="3.30.70.1430">
    <property type="entry name" value="Multidrug efflux transporter AcrB pore domain"/>
    <property type="match status" value="1"/>
</dbReference>
<feature type="transmembrane region" description="Helical" evidence="1">
    <location>
        <begin position="365"/>
        <end position="385"/>
    </location>
</feature>
<dbReference type="Gene3D" id="3.30.70.1320">
    <property type="entry name" value="Multidrug efflux transporter AcrB pore domain like"/>
    <property type="match status" value="1"/>
</dbReference>
<dbReference type="Pfam" id="PF00873">
    <property type="entry name" value="ACR_tran"/>
    <property type="match status" value="1"/>
</dbReference>
<keyword evidence="1" id="KW-1133">Transmembrane helix</keyword>
<comment type="caution">
    <text evidence="2">The sequence shown here is derived from an EMBL/GenBank/DDBJ whole genome shotgun (WGS) entry which is preliminary data.</text>
</comment>
<dbReference type="PANTHER" id="PTHR32063:SF14">
    <property type="entry name" value="BLL4319 PROTEIN"/>
    <property type="match status" value="1"/>
</dbReference>
<dbReference type="GO" id="GO:0005886">
    <property type="term" value="C:plasma membrane"/>
    <property type="evidence" value="ECO:0007669"/>
    <property type="project" value="TreeGrafter"/>
</dbReference>
<dbReference type="SUPFAM" id="SSF82866">
    <property type="entry name" value="Multidrug efflux transporter AcrB transmembrane domain"/>
    <property type="match status" value="1"/>
</dbReference>
<accession>T0ZS83</accession>
<keyword evidence="1" id="KW-0812">Transmembrane</keyword>
<dbReference type="Gene3D" id="1.20.1640.10">
    <property type="entry name" value="Multidrug efflux transporter AcrB transmembrane domain"/>
    <property type="match status" value="1"/>
</dbReference>
<proteinExistence type="predicted"/>
<dbReference type="PRINTS" id="PR00702">
    <property type="entry name" value="ACRIFLAVINRP"/>
</dbReference>
<dbReference type="EMBL" id="AUZZ01006059">
    <property type="protein sequence ID" value="EQD47528.1"/>
    <property type="molecule type" value="Genomic_DNA"/>
</dbReference>
<dbReference type="InterPro" id="IPR001036">
    <property type="entry name" value="Acrflvin-R"/>
</dbReference>
<dbReference type="AlphaFoldDB" id="T0ZS83"/>
<dbReference type="GO" id="GO:0042910">
    <property type="term" value="F:xenobiotic transmembrane transporter activity"/>
    <property type="evidence" value="ECO:0007669"/>
    <property type="project" value="TreeGrafter"/>
</dbReference>
<dbReference type="SUPFAM" id="SSF82714">
    <property type="entry name" value="Multidrug efflux transporter AcrB TolC docking domain, DN and DC subdomains"/>
    <property type="match status" value="1"/>
</dbReference>
<dbReference type="PANTHER" id="PTHR32063">
    <property type="match status" value="1"/>
</dbReference>